<evidence type="ECO:0000313" key="3">
    <source>
        <dbReference type="Proteomes" id="UP000054558"/>
    </source>
</evidence>
<organism evidence="2 3">
    <name type="scientific">Klebsormidium nitens</name>
    <name type="common">Green alga</name>
    <name type="synonym">Ulothrix nitens</name>
    <dbReference type="NCBI Taxonomy" id="105231"/>
    <lineage>
        <taxon>Eukaryota</taxon>
        <taxon>Viridiplantae</taxon>
        <taxon>Streptophyta</taxon>
        <taxon>Klebsormidiophyceae</taxon>
        <taxon>Klebsormidiales</taxon>
        <taxon>Klebsormidiaceae</taxon>
        <taxon>Klebsormidium</taxon>
    </lineage>
</organism>
<feature type="compositionally biased region" description="Low complexity" evidence="1">
    <location>
        <begin position="454"/>
        <end position="466"/>
    </location>
</feature>
<sequence length="603" mass="64462">MPRLGDKNAAQLKACYNGRTPHADGQVRVRDSEAAVLDTWEDLLTCSSIKCQHFVKVASLLVELMCRNAVENGAALEAIAFLLDSGLQEYAATKEETNFQAALLELCNAVTTCHNKTSLSEIVPLSSRAGLAEELWALLCRLLLQADSLPALQDAASVALQKLSLQLPRPGRLALHSSILGVLSAAAGQLSTTSIVNLLNLLAGNAASGGYLTQQTAQELRMLALVKDQSLSAAASKTVAALPVKGSVLTAAEEKFVFLERTLLPWPVLKRASEQESPAIIPERCEPFEPASIEVSESPEKHILLSPYPFVPCRAATRQVLRSGDQQEFSSDPLARKTPPRGSQIQSEAPASPLVLHPSPLSPKKSAGPPRSPLSSKSPTFSRSRDLARVAASKSPQKEQRALSPPTKNQKLTPTGAAKKVLFSTDGTSKDLATRSPLREKVAMQRSSGGGQGPAPSSPLDRPSSSRTLGQVANHFEARKEVWKKTAAKKKESDYDIPKPDAQKDIVSAGVQVSSPNGSFTGAELEGVVEKPPEGSAALLKPVEVFGKAAMHANTIDTSEVVLEKQTATWQYDTLSAEEWLQLAKLEESSAAEDSIKDSNLSE</sequence>
<feature type="compositionally biased region" description="Low complexity" evidence="1">
    <location>
        <begin position="349"/>
        <end position="367"/>
    </location>
</feature>
<evidence type="ECO:0000313" key="2">
    <source>
        <dbReference type="EMBL" id="GAQ82629.1"/>
    </source>
</evidence>
<feature type="region of interest" description="Disordered" evidence="1">
    <location>
        <begin position="322"/>
        <end position="477"/>
    </location>
</feature>
<accession>A0A1Y1HZL2</accession>
<dbReference type="Proteomes" id="UP000054558">
    <property type="component" value="Unassembled WGS sequence"/>
</dbReference>
<dbReference type="AlphaFoldDB" id="A0A1Y1HZL2"/>
<name>A0A1Y1HZL2_KLENI</name>
<proteinExistence type="predicted"/>
<dbReference type="EMBL" id="DF237067">
    <property type="protein sequence ID" value="GAQ82629.1"/>
    <property type="molecule type" value="Genomic_DNA"/>
</dbReference>
<feature type="compositionally biased region" description="Basic and acidic residues" evidence="1">
    <location>
        <begin position="428"/>
        <end position="443"/>
    </location>
</feature>
<feature type="compositionally biased region" description="Polar residues" evidence="1">
    <location>
        <begin position="373"/>
        <end position="382"/>
    </location>
</feature>
<keyword evidence="3" id="KW-1185">Reference proteome</keyword>
<reference evidence="2 3" key="1">
    <citation type="journal article" date="2014" name="Nat. Commun.">
        <title>Klebsormidium flaccidum genome reveals primary factors for plant terrestrial adaptation.</title>
        <authorList>
            <person name="Hori K."/>
            <person name="Maruyama F."/>
            <person name="Fujisawa T."/>
            <person name="Togashi T."/>
            <person name="Yamamoto N."/>
            <person name="Seo M."/>
            <person name="Sato S."/>
            <person name="Yamada T."/>
            <person name="Mori H."/>
            <person name="Tajima N."/>
            <person name="Moriyama T."/>
            <person name="Ikeuchi M."/>
            <person name="Watanabe M."/>
            <person name="Wada H."/>
            <person name="Kobayashi K."/>
            <person name="Saito M."/>
            <person name="Masuda T."/>
            <person name="Sasaki-Sekimoto Y."/>
            <person name="Mashiguchi K."/>
            <person name="Awai K."/>
            <person name="Shimojima M."/>
            <person name="Masuda S."/>
            <person name="Iwai M."/>
            <person name="Nobusawa T."/>
            <person name="Narise T."/>
            <person name="Kondo S."/>
            <person name="Saito H."/>
            <person name="Sato R."/>
            <person name="Murakawa M."/>
            <person name="Ihara Y."/>
            <person name="Oshima-Yamada Y."/>
            <person name="Ohtaka K."/>
            <person name="Satoh M."/>
            <person name="Sonobe K."/>
            <person name="Ishii M."/>
            <person name="Ohtani R."/>
            <person name="Kanamori-Sato M."/>
            <person name="Honoki R."/>
            <person name="Miyazaki D."/>
            <person name="Mochizuki H."/>
            <person name="Umetsu J."/>
            <person name="Higashi K."/>
            <person name="Shibata D."/>
            <person name="Kamiya Y."/>
            <person name="Sato N."/>
            <person name="Nakamura Y."/>
            <person name="Tabata S."/>
            <person name="Ida S."/>
            <person name="Kurokawa K."/>
            <person name="Ohta H."/>
        </authorList>
    </citation>
    <scope>NUCLEOTIDE SEQUENCE [LARGE SCALE GENOMIC DNA]</scope>
    <source>
        <strain evidence="2 3">NIES-2285</strain>
    </source>
</reference>
<evidence type="ECO:0000256" key="1">
    <source>
        <dbReference type="SAM" id="MobiDB-lite"/>
    </source>
</evidence>
<protein>
    <submittedName>
        <fullName evidence="2">Uncharacterized protein</fullName>
    </submittedName>
</protein>
<gene>
    <name evidence="2" type="ORF">KFL_001180080</name>
</gene>